<dbReference type="Proteomes" id="UP000321938">
    <property type="component" value="Unassembled WGS sequence"/>
</dbReference>
<gene>
    <name evidence="1" type="ORF">ES692_06025</name>
</gene>
<keyword evidence="2" id="KW-1185">Reference proteome</keyword>
<comment type="caution">
    <text evidence="1">The sequence shown here is derived from an EMBL/GenBank/DDBJ whole genome shotgun (WGS) entry which is preliminary data.</text>
</comment>
<name>A0A5C7B8Z9_9FLAO</name>
<protein>
    <submittedName>
        <fullName evidence="1">Uncharacterized protein</fullName>
    </submittedName>
</protein>
<sequence length="77" mass="8680">MIHTTIGLYSNGAYNVNGVDSSNLANHINYNIQKRPGRALIVDTFVVYKGIGCNDVLNSNIRNFIKIKKTEDTYPYK</sequence>
<reference evidence="1 2" key="1">
    <citation type="submission" date="2019-08" db="EMBL/GenBank/DDBJ databases">
        <title>Genome of Psychroserpens burtonensis ACAM 167.</title>
        <authorList>
            <person name="Bowman J.P."/>
        </authorList>
    </citation>
    <scope>NUCLEOTIDE SEQUENCE [LARGE SCALE GENOMIC DNA]</scope>
    <source>
        <strain evidence="1 2">ACAM 167</strain>
    </source>
</reference>
<accession>A0A5C7B8Z9</accession>
<proteinExistence type="predicted"/>
<dbReference type="AlphaFoldDB" id="A0A5C7B8Z9"/>
<evidence type="ECO:0000313" key="1">
    <source>
        <dbReference type="EMBL" id="TXE18598.1"/>
    </source>
</evidence>
<dbReference type="EMBL" id="VOSB01000007">
    <property type="protein sequence ID" value="TXE18598.1"/>
    <property type="molecule type" value="Genomic_DNA"/>
</dbReference>
<organism evidence="1 2">
    <name type="scientific">Psychroserpens burtonensis</name>
    <dbReference type="NCBI Taxonomy" id="49278"/>
    <lineage>
        <taxon>Bacteria</taxon>
        <taxon>Pseudomonadati</taxon>
        <taxon>Bacteroidota</taxon>
        <taxon>Flavobacteriia</taxon>
        <taxon>Flavobacteriales</taxon>
        <taxon>Flavobacteriaceae</taxon>
        <taxon>Psychroserpens</taxon>
    </lineage>
</organism>
<dbReference type="RefSeq" id="WP_147231356.1">
    <property type="nucleotide sequence ID" value="NZ_VOSB01000007.1"/>
</dbReference>
<evidence type="ECO:0000313" key="2">
    <source>
        <dbReference type="Proteomes" id="UP000321938"/>
    </source>
</evidence>